<comment type="caution">
    <text evidence="7">The sequence shown here is derived from an EMBL/GenBank/DDBJ whole genome shotgun (WGS) entry which is preliminary data.</text>
</comment>
<sequence>MACSSNGPACLFCWWPLAGRGAIRAFHEAGLWNLFQDTAFDLSNVLSTHTLFGTLLEGIFGYQETPSVSEVAVYLLYLIPALVLFALPPRNNTTASRAA</sequence>
<protein>
    <recommendedName>
        <fullName evidence="9">Ferrous iron transport permease EfeU</fullName>
    </recommendedName>
</protein>
<dbReference type="Proteomes" id="UP000655094">
    <property type="component" value="Unassembled WGS sequence"/>
</dbReference>
<name>A0A919LYP1_KLEPN</name>
<dbReference type="EMBL" id="BNFF01000001">
    <property type="protein sequence ID" value="GHK52662.1"/>
    <property type="molecule type" value="Genomic_DNA"/>
</dbReference>
<proteinExistence type="inferred from homology"/>
<dbReference type="AlphaFoldDB" id="A0A919LYP1"/>
<evidence type="ECO:0008006" key="9">
    <source>
        <dbReference type="Google" id="ProtNLM"/>
    </source>
</evidence>
<evidence type="ECO:0000256" key="1">
    <source>
        <dbReference type="ARBA" id="ARBA00004141"/>
    </source>
</evidence>
<evidence type="ECO:0000256" key="6">
    <source>
        <dbReference type="SAM" id="Phobius"/>
    </source>
</evidence>
<organism evidence="7 8">
    <name type="scientific">Klebsiella pneumoniae</name>
    <dbReference type="NCBI Taxonomy" id="573"/>
    <lineage>
        <taxon>Bacteria</taxon>
        <taxon>Pseudomonadati</taxon>
        <taxon>Pseudomonadota</taxon>
        <taxon>Gammaproteobacteria</taxon>
        <taxon>Enterobacterales</taxon>
        <taxon>Enterobacteriaceae</taxon>
        <taxon>Klebsiella/Raoultella group</taxon>
        <taxon>Klebsiella</taxon>
        <taxon>Klebsiella pneumoniae complex</taxon>
    </lineage>
</organism>
<dbReference type="Pfam" id="PF03239">
    <property type="entry name" value="FTR1"/>
    <property type="match status" value="1"/>
</dbReference>
<evidence type="ECO:0000256" key="4">
    <source>
        <dbReference type="ARBA" id="ARBA00022989"/>
    </source>
</evidence>
<reference evidence="7" key="1">
    <citation type="submission" date="2020-10" db="EMBL/GenBank/DDBJ databases">
        <title>Genome Sequence of ESBL Producing Zambian Clinical Strains.</title>
        <authorList>
            <person name="Shawa M."/>
            <person name="Furuta Y."/>
            <person name="Simbotwe M."/>
            <person name="Mulenga E."/>
            <person name="Mubanga M."/>
            <person name="Mulenga G."/>
            <person name="Kaile C."/>
            <person name="Zorigt T."/>
            <person name="Hang'ombe B."/>
            <person name="Higashi H."/>
        </authorList>
    </citation>
    <scope>NUCLEOTIDE SEQUENCE</scope>
    <source>
        <strain evidence="7">Zam_UTH_09</strain>
    </source>
</reference>
<gene>
    <name evidence="7" type="ORF">KPZU09_23980</name>
</gene>
<accession>A0A919LYP1</accession>
<evidence type="ECO:0000313" key="7">
    <source>
        <dbReference type="EMBL" id="GHK52662.1"/>
    </source>
</evidence>
<comment type="similarity">
    <text evidence="2">Belongs to the oxidase-dependent Fe transporter (OFeT) (TC 9.A.10.1) family.</text>
</comment>
<dbReference type="InterPro" id="IPR004923">
    <property type="entry name" value="FTR1/Fip1/EfeU"/>
</dbReference>
<evidence type="ECO:0000313" key="8">
    <source>
        <dbReference type="Proteomes" id="UP000655094"/>
    </source>
</evidence>
<dbReference type="GO" id="GO:0005381">
    <property type="term" value="F:iron ion transmembrane transporter activity"/>
    <property type="evidence" value="ECO:0007669"/>
    <property type="project" value="InterPro"/>
</dbReference>
<evidence type="ECO:0000256" key="2">
    <source>
        <dbReference type="ARBA" id="ARBA00008333"/>
    </source>
</evidence>
<evidence type="ECO:0000256" key="3">
    <source>
        <dbReference type="ARBA" id="ARBA00022692"/>
    </source>
</evidence>
<evidence type="ECO:0000256" key="5">
    <source>
        <dbReference type="ARBA" id="ARBA00023136"/>
    </source>
</evidence>
<comment type="subcellular location">
    <subcellularLocation>
        <location evidence="1">Membrane</location>
        <topology evidence="1">Multi-pass membrane protein</topology>
    </subcellularLocation>
</comment>
<keyword evidence="5 6" id="KW-0472">Membrane</keyword>
<feature type="transmembrane region" description="Helical" evidence="6">
    <location>
        <begin position="71"/>
        <end position="87"/>
    </location>
</feature>
<keyword evidence="4 6" id="KW-1133">Transmembrane helix</keyword>
<dbReference type="GO" id="GO:0033573">
    <property type="term" value="C:high-affinity iron permease complex"/>
    <property type="evidence" value="ECO:0007669"/>
    <property type="project" value="InterPro"/>
</dbReference>
<keyword evidence="3 6" id="KW-0812">Transmembrane</keyword>